<keyword evidence="3" id="KW-0732">Signal</keyword>
<dbReference type="PANTHER" id="PTHR24412">
    <property type="entry name" value="KELCH PROTEIN"/>
    <property type="match status" value="1"/>
</dbReference>
<dbReference type="InterPro" id="IPR013783">
    <property type="entry name" value="Ig-like_fold"/>
</dbReference>
<dbReference type="Gene3D" id="2.120.10.80">
    <property type="entry name" value="Kelch-type beta propeller"/>
    <property type="match status" value="1"/>
</dbReference>
<evidence type="ECO:0000313" key="5">
    <source>
        <dbReference type="EMBL" id="RKH72439.1"/>
    </source>
</evidence>
<evidence type="ECO:0000256" key="2">
    <source>
        <dbReference type="ARBA" id="ARBA00022737"/>
    </source>
</evidence>
<dbReference type="InterPro" id="IPR011043">
    <property type="entry name" value="Gal_Oxase/kelch_b-propeller"/>
</dbReference>
<dbReference type="Proteomes" id="UP000282656">
    <property type="component" value="Unassembled WGS sequence"/>
</dbReference>
<dbReference type="Gene3D" id="2.130.10.80">
    <property type="entry name" value="Galactose oxidase/kelch, beta-propeller"/>
    <property type="match status" value="2"/>
</dbReference>
<feature type="domain" description="Proteasome alpha-type subunits" evidence="4">
    <location>
        <begin position="710"/>
        <end position="732"/>
    </location>
</feature>
<feature type="domain" description="Proteasome alpha-type subunits" evidence="4">
    <location>
        <begin position="479"/>
        <end position="501"/>
    </location>
</feature>
<dbReference type="InterPro" id="IPR006652">
    <property type="entry name" value="Kelch_1"/>
</dbReference>
<comment type="caution">
    <text evidence="5">The sequence shown here is derived from an EMBL/GenBank/DDBJ whole genome shotgun (WGS) entry which is preliminary data.</text>
</comment>
<evidence type="ECO:0000256" key="3">
    <source>
        <dbReference type="SAM" id="SignalP"/>
    </source>
</evidence>
<dbReference type="GO" id="GO:0019773">
    <property type="term" value="C:proteasome core complex, alpha-subunit complex"/>
    <property type="evidence" value="ECO:0007669"/>
    <property type="project" value="InterPro"/>
</dbReference>
<dbReference type="CDD" id="cd00146">
    <property type="entry name" value="PKD"/>
    <property type="match status" value="1"/>
</dbReference>
<dbReference type="Pfam" id="PF01344">
    <property type="entry name" value="Kelch_1"/>
    <property type="match status" value="3"/>
</dbReference>
<dbReference type="PROSITE" id="PS51257">
    <property type="entry name" value="PROKAR_LIPOPROTEIN"/>
    <property type="match status" value="1"/>
</dbReference>
<reference evidence="6" key="1">
    <citation type="submission" date="2018-09" db="EMBL/GenBank/DDBJ databases">
        <authorList>
            <person name="Livingstone P.G."/>
            <person name="Whitworth D.E."/>
        </authorList>
    </citation>
    <scope>NUCLEOTIDE SEQUENCE [LARGE SCALE GENOMIC DNA]</scope>
    <source>
        <strain evidence="6">AB047A</strain>
    </source>
</reference>
<accession>A0A3A8QUK6</accession>
<gene>
    <name evidence="5" type="ORF">D7X96_04980</name>
</gene>
<dbReference type="InterPro" id="IPR015915">
    <property type="entry name" value="Kelch-typ_b-propeller"/>
</dbReference>
<dbReference type="SMART" id="SM00948">
    <property type="entry name" value="Proteasome_A_N"/>
    <property type="match status" value="2"/>
</dbReference>
<dbReference type="Pfam" id="PF17963">
    <property type="entry name" value="Big_9"/>
    <property type="match status" value="2"/>
</dbReference>
<feature type="chain" id="PRO_5017277439" evidence="3">
    <location>
        <begin position="24"/>
        <end position="755"/>
    </location>
</feature>
<dbReference type="Gene3D" id="2.60.40.10">
    <property type="entry name" value="Immunoglobulins"/>
    <property type="match status" value="2"/>
</dbReference>
<dbReference type="AlphaFoldDB" id="A0A3A8QUK6"/>
<dbReference type="SUPFAM" id="SSF117281">
    <property type="entry name" value="Kelch motif"/>
    <property type="match status" value="1"/>
</dbReference>
<proteinExistence type="predicted"/>
<name>A0A3A8QUK6_9BACT</name>
<protein>
    <submittedName>
        <fullName evidence="5">Kelch-like protein</fullName>
    </submittedName>
</protein>
<feature type="signal peptide" evidence="3">
    <location>
        <begin position="1"/>
        <end position="23"/>
    </location>
</feature>
<dbReference type="GO" id="GO:0006511">
    <property type="term" value="P:ubiquitin-dependent protein catabolic process"/>
    <property type="evidence" value="ECO:0007669"/>
    <property type="project" value="InterPro"/>
</dbReference>
<sequence>MIEISRSLGLALALALLAGCADSSSDAGSARFAVSARQAVASTISRVTVTSSGPGIPSVTIVLAPTHGVWGGVIGNIPAGPNRSFLARAFDASGALRFEGSATGITISADQTTLVAITLQETHPPPPFDNEAPIIDSLVASSTTVPTGGSLTLVATAHDPNPGDTLSYAWSATAGAFSSPSAASTSWTAPQSTGIQTLTFTVTDSRGLSSSIVLDVNVSQDGNEGEARLSISFNSSPRVASVIANPTQLEVGQPTAVSVCASDPDGDSLSYSWSATCAGVWSNASSPSTRFTPTLLPAGSCNNCRLTVAVSDGRGGLTTGTVALCVRDTPPDHHFPPVIIRSYRSSDTATPGQVLTYEVVASDPQGSALTFSWQATTGVLGTPASDASRSRITWTAPACVSPGTPPTITATVTNAFNLTDTRIFEVTGLPTCTASGIWVPTGSPAQSRFAHTATLLPNGTVLIAGGSSMDEIVATAEVYDPVSGTWSPTGSLAQPRWGHTATLLPNGKVLVVGGRDANNGLVATAELYDPASGTWSLAGTPLAPGANSATLLLDGRVLAAGGLTAQLYDPASDTWSPAGTPLYAVFDSHTLLLNGQVFFARRNASQRYDPVSDTWIPASSPLAFPGGPPVTLLPGGKVLAAGGYDVEVDLTLPTAELYDPASDTWTLTAPMGNRVSYTATLLLTGKVLVAGGLSEILDPTVFALATAQLYDAVSGTWSPTGSLAQPRYGHTATLLLNGTVLVVGGSAPTAELYLP</sequence>
<keyword evidence="1" id="KW-0880">Kelch repeat</keyword>
<dbReference type="InterPro" id="IPR037293">
    <property type="entry name" value="Gal_Oxidase_central_sf"/>
</dbReference>
<dbReference type="EMBL" id="RAWM01000008">
    <property type="protein sequence ID" value="RKH72439.1"/>
    <property type="molecule type" value="Genomic_DNA"/>
</dbReference>
<organism evidence="5 6">
    <name type="scientific">Corallococcus interemptor</name>
    <dbReference type="NCBI Taxonomy" id="2316720"/>
    <lineage>
        <taxon>Bacteria</taxon>
        <taxon>Pseudomonadati</taxon>
        <taxon>Myxococcota</taxon>
        <taxon>Myxococcia</taxon>
        <taxon>Myxococcales</taxon>
        <taxon>Cystobacterineae</taxon>
        <taxon>Myxococcaceae</taxon>
        <taxon>Corallococcus</taxon>
    </lineage>
</organism>
<evidence type="ECO:0000259" key="4">
    <source>
        <dbReference type="SMART" id="SM00948"/>
    </source>
</evidence>
<dbReference type="InterPro" id="IPR000426">
    <property type="entry name" value="Proteasome_asu_N"/>
</dbReference>
<dbReference type="PANTHER" id="PTHR24412:SF489">
    <property type="entry name" value="RING FINGER DOMAIN AND KELCH REPEAT-CONTAINING PROTEIN DDB_G0271372"/>
    <property type="match status" value="1"/>
</dbReference>
<dbReference type="SUPFAM" id="SSF50965">
    <property type="entry name" value="Galactose oxidase, central domain"/>
    <property type="match status" value="1"/>
</dbReference>
<dbReference type="OrthoDB" id="58712at2"/>
<keyword evidence="6" id="KW-1185">Reference proteome</keyword>
<keyword evidence="2" id="KW-0677">Repeat</keyword>
<evidence type="ECO:0000256" key="1">
    <source>
        <dbReference type="ARBA" id="ARBA00022441"/>
    </source>
</evidence>
<evidence type="ECO:0000313" key="6">
    <source>
        <dbReference type="Proteomes" id="UP000282656"/>
    </source>
</evidence>
<dbReference type="SMART" id="SM00612">
    <property type="entry name" value="Kelch"/>
    <property type="match status" value="5"/>
</dbReference>